<feature type="region of interest" description="Disordered" evidence="1">
    <location>
        <begin position="176"/>
        <end position="205"/>
    </location>
</feature>
<organism evidence="2 3">
    <name type="scientific">Carnegiea gigantea</name>
    <dbReference type="NCBI Taxonomy" id="171969"/>
    <lineage>
        <taxon>Eukaryota</taxon>
        <taxon>Viridiplantae</taxon>
        <taxon>Streptophyta</taxon>
        <taxon>Embryophyta</taxon>
        <taxon>Tracheophyta</taxon>
        <taxon>Spermatophyta</taxon>
        <taxon>Magnoliopsida</taxon>
        <taxon>eudicotyledons</taxon>
        <taxon>Gunneridae</taxon>
        <taxon>Pentapetalae</taxon>
        <taxon>Caryophyllales</taxon>
        <taxon>Cactineae</taxon>
        <taxon>Cactaceae</taxon>
        <taxon>Cactoideae</taxon>
        <taxon>Echinocereeae</taxon>
        <taxon>Carnegiea</taxon>
    </lineage>
</organism>
<feature type="compositionally biased region" description="Polar residues" evidence="1">
    <location>
        <begin position="176"/>
        <end position="196"/>
    </location>
</feature>
<evidence type="ECO:0000256" key="1">
    <source>
        <dbReference type="SAM" id="MobiDB-lite"/>
    </source>
</evidence>
<evidence type="ECO:0000313" key="2">
    <source>
        <dbReference type="EMBL" id="KAJ8440572.1"/>
    </source>
</evidence>
<protein>
    <submittedName>
        <fullName evidence="2">Uncharacterized protein</fullName>
    </submittedName>
</protein>
<dbReference type="AlphaFoldDB" id="A0A9Q1KC86"/>
<dbReference type="Proteomes" id="UP001153076">
    <property type="component" value="Unassembled WGS sequence"/>
</dbReference>
<dbReference type="OrthoDB" id="1741703at2759"/>
<reference evidence="2" key="1">
    <citation type="submission" date="2022-04" db="EMBL/GenBank/DDBJ databases">
        <title>Carnegiea gigantea Genome sequencing and assembly v2.</title>
        <authorList>
            <person name="Copetti D."/>
            <person name="Sanderson M.J."/>
            <person name="Burquez A."/>
            <person name="Wojciechowski M.F."/>
        </authorList>
    </citation>
    <scope>NUCLEOTIDE SEQUENCE</scope>
    <source>
        <strain evidence="2">SGP5-SGP5p</strain>
        <tissue evidence="2">Aerial part</tissue>
    </source>
</reference>
<name>A0A9Q1KC86_9CARY</name>
<sequence>MASLNFGSILIILEVSHSKSAASRSQLVEEDDKLKRQDAALRYLLIEKTAERDKEGKRQQSVKLASNEELTIIKEDVHLTMGFPKGCKPIKGAKKSDKGDYKRRVDLPVDATQHKAYVQKISRSLKKFARSVVEVVDAMSEAQQMFPASIQMDNIQGVLVEILSNYSKLGTFKVTTGKSQTQPRDVNVGHQVTPSSQDEELFVSD</sequence>
<proteinExistence type="predicted"/>
<dbReference type="EMBL" id="JAKOGI010000187">
    <property type="protein sequence ID" value="KAJ8440572.1"/>
    <property type="molecule type" value="Genomic_DNA"/>
</dbReference>
<accession>A0A9Q1KC86</accession>
<gene>
    <name evidence="2" type="ORF">Cgig2_028701</name>
</gene>
<keyword evidence="3" id="KW-1185">Reference proteome</keyword>
<evidence type="ECO:0000313" key="3">
    <source>
        <dbReference type="Proteomes" id="UP001153076"/>
    </source>
</evidence>
<comment type="caution">
    <text evidence="2">The sequence shown here is derived from an EMBL/GenBank/DDBJ whole genome shotgun (WGS) entry which is preliminary data.</text>
</comment>